<dbReference type="GO" id="GO:0003688">
    <property type="term" value="F:DNA replication origin binding"/>
    <property type="evidence" value="ECO:0007669"/>
    <property type="project" value="TreeGrafter"/>
</dbReference>
<organism evidence="2 3">
    <name type="scientific">Methylotenera mobilis (strain JLW8 / ATCC BAA-1282 / DSM 17540)</name>
    <dbReference type="NCBI Taxonomy" id="583345"/>
    <lineage>
        <taxon>Bacteria</taxon>
        <taxon>Pseudomonadati</taxon>
        <taxon>Pseudomonadota</taxon>
        <taxon>Betaproteobacteria</taxon>
        <taxon>Nitrosomonadales</taxon>
        <taxon>Methylophilaceae</taxon>
        <taxon>Methylotenera</taxon>
    </lineage>
</organism>
<dbReference type="STRING" id="583345.Mmol_2224"/>
<reference evidence="3" key="1">
    <citation type="submission" date="2009-07" db="EMBL/GenBank/DDBJ databases">
        <title>Complete sequence of Methylotenera mobilis JLW8.</title>
        <authorList>
            <consortium name="US DOE Joint Genome Institute"/>
            <person name="Lucas S."/>
            <person name="Copeland A."/>
            <person name="Lapidus A."/>
            <person name="Glavina del Rio T."/>
            <person name="Tice H."/>
            <person name="Bruce D."/>
            <person name="Goodwin L."/>
            <person name="Pitluck S."/>
            <person name="LaButti K.M."/>
            <person name="Clum A."/>
            <person name="Larimer F."/>
            <person name="Land M."/>
            <person name="Hauser L."/>
            <person name="Kyrpides N."/>
            <person name="Mikhailova N."/>
            <person name="Kayluzhnaya M."/>
            <person name="Chistoserdova L."/>
        </authorList>
    </citation>
    <scope>NUCLEOTIDE SEQUENCE [LARGE SCALE GENOMIC DNA]</scope>
    <source>
        <strain evidence="3">JLW8 / ATCC BAA-1282 / DSM 17540</strain>
    </source>
</reference>
<dbReference type="InterPro" id="IPR027417">
    <property type="entry name" value="P-loop_NTPase"/>
</dbReference>
<name>C6WT64_METML</name>
<dbReference type="SUPFAM" id="SSF52540">
    <property type="entry name" value="P-loop containing nucleoside triphosphate hydrolases"/>
    <property type="match status" value="1"/>
</dbReference>
<dbReference type="KEGG" id="mmb:Mmol_2224"/>
<sequence>MHSTEHHYKSPTKQLLLDIQPLPPPSLDNFIEGQNAEALFSLKQALTHAEEARFIYLWGAQGSGKSHLLQACERMARQSNLPLFIADDTHTLDEAAQIALFDQFNQLRSSGGILISSGIAAPMQMNLRDDLATRLAWGLVYQLHPLTDEEKAQALRTHATERGMKLPDEVVEYCLRYLRRDLPTLMAVLDALDVWSLTEKKPVTVPMLKKLLQHNLQA</sequence>
<dbReference type="Gene3D" id="1.10.8.60">
    <property type="match status" value="1"/>
</dbReference>
<dbReference type="eggNOG" id="COG0593">
    <property type="taxonomic scope" value="Bacteria"/>
</dbReference>
<dbReference type="PANTHER" id="PTHR30050:SF5">
    <property type="entry name" value="DNAA REGULATORY INACTIVATOR HDA"/>
    <property type="match status" value="1"/>
</dbReference>
<dbReference type="HOGENOM" id="CLU_072265_1_0_4"/>
<dbReference type="Gene3D" id="3.40.50.300">
    <property type="entry name" value="P-loop containing nucleotide triphosphate hydrolases"/>
    <property type="match status" value="2"/>
</dbReference>
<dbReference type="GO" id="GO:0005886">
    <property type="term" value="C:plasma membrane"/>
    <property type="evidence" value="ECO:0007669"/>
    <property type="project" value="TreeGrafter"/>
</dbReference>
<evidence type="ECO:0000313" key="2">
    <source>
        <dbReference type="EMBL" id="ACT49126.1"/>
    </source>
</evidence>
<dbReference type="RefSeq" id="WP_015833161.1">
    <property type="nucleotide sequence ID" value="NC_012968.1"/>
</dbReference>
<dbReference type="Pfam" id="PF22688">
    <property type="entry name" value="Hda_lid"/>
    <property type="match status" value="1"/>
</dbReference>
<dbReference type="OrthoDB" id="9784878at2"/>
<dbReference type="EMBL" id="CP001672">
    <property type="protein sequence ID" value="ACT49126.1"/>
    <property type="molecule type" value="Genomic_DNA"/>
</dbReference>
<protein>
    <submittedName>
        <fullName evidence="2">DnaA regulatory inactivator Hda</fullName>
    </submittedName>
</protein>
<dbReference type="Proteomes" id="UP000002742">
    <property type="component" value="Chromosome"/>
</dbReference>
<reference evidence="2 3" key="2">
    <citation type="journal article" date="2011" name="J. Bacteriol.">
        <title>Genomes of three methylotrophs from a single niche uncover genetic and metabolic divergence of Methylophilaceae.</title>
        <authorList>
            <person name="Lapidus A."/>
            <person name="Clum A."/>
            <person name="Labutti K."/>
            <person name="Kaluzhnaya M.G."/>
            <person name="Lim S."/>
            <person name="Beck D.A."/>
            <person name="Glavina Del Rio T."/>
            <person name="Nolan M."/>
            <person name="Mavromatis K."/>
            <person name="Huntemann M."/>
            <person name="Lucas S."/>
            <person name="Lidstrom M.E."/>
            <person name="Ivanova N."/>
            <person name="Chistoserdova L."/>
        </authorList>
    </citation>
    <scope>NUCLEOTIDE SEQUENCE [LARGE SCALE GENOMIC DNA]</scope>
    <source>
        <strain evidence="3">JLW8 / ATCC BAA-1282 / DSM 17540</strain>
    </source>
</reference>
<dbReference type="PANTHER" id="PTHR30050">
    <property type="entry name" value="CHROMOSOMAL REPLICATION INITIATOR PROTEIN DNAA"/>
    <property type="match status" value="1"/>
</dbReference>
<evidence type="ECO:0000259" key="1">
    <source>
        <dbReference type="Pfam" id="PF22688"/>
    </source>
</evidence>
<keyword evidence="3" id="KW-1185">Reference proteome</keyword>
<feature type="domain" description="Hda lid" evidence="1">
    <location>
        <begin position="148"/>
        <end position="212"/>
    </location>
</feature>
<dbReference type="InterPro" id="IPR055199">
    <property type="entry name" value="Hda_lid"/>
</dbReference>
<dbReference type="AlphaFoldDB" id="C6WT64"/>
<proteinExistence type="predicted"/>
<accession>C6WT64</accession>
<evidence type="ECO:0000313" key="3">
    <source>
        <dbReference type="Proteomes" id="UP000002742"/>
    </source>
</evidence>
<dbReference type="GO" id="GO:0006270">
    <property type="term" value="P:DNA replication initiation"/>
    <property type="evidence" value="ECO:0007669"/>
    <property type="project" value="TreeGrafter"/>
</dbReference>
<gene>
    <name evidence="2" type="ordered locus">Mmol_2224</name>
</gene>